<evidence type="ECO:0000313" key="2">
    <source>
        <dbReference type="Proteomes" id="UP000292052"/>
    </source>
</evidence>
<proteinExistence type="predicted"/>
<evidence type="ECO:0000313" key="1">
    <source>
        <dbReference type="EMBL" id="RZB38701.1"/>
    </source>
</evidence>
<reference evidence="1 2" key="1">
    <citation type="submission" date="2017-03" db="EMBL/GenBank/DDBJ databases">
        <title>Genome of the blue death feigning beetle - Asbolus verrucosus.</title>
        <authorList>
            <person name="Rider S.D."/>
        </authorList>
    </citation>
    <scope>NUCLEOTIDE SEQUENCE [LARGE SCALE GENOMIC DNA]</scope>
    <source>
        <strain evidence="1">Butters</strain>
        <tissue evidence="1">Head and leg muscle</tissue>
    </source>
</reference>
<keyword evidence="2" id="KW-1185">Reference proteome</keyword>
<organism evidence="1 2">
    <name type="scientific">Asbolus verrucosus</name>
    <name type="common">Desert ironclad beetle</name>
    <dbReference type="NCBI Taxonomy" id="1661398"/>
    <lineage>
        <taxon>Eukaryota</taxon>
        <taxon>Metazoa</taxon>
        <taxon>Ecdysozoa</taxon>
        <taxon>Arthropoda</taxon>
        <taxon>Hexapoda</taxon>
        <taxon>Insecta</taxon>
        <taxon>Pterygota</taxon>
        <taxon>Neoptera</taxon>
        <taxon>Endopterygota</taxon>
        <taxon>Coleoptera</taxon>
        <taxon>Polyphaga</taxon>
        <taxon>Cucujiformia</taxon>
        <taxon>Tenebrionidae</taxon>
        <taxon>Pimeliinae</taxon>
        <taxon>Asbolus</taxon>
    </lineage>
</organism>
<protein>
    <submittedName>
        <fullName evidence="1">Uncharacterized protein</fullName>
    </submittedName>
</protein>
<gene>
    <name evidence="1" type="ORF">BDFB_014031</name>
</gene>
<sequence length="9" mass="1100">MVLWLVLVK</sequence>
<dbReference type="Proteomes" id="UP000292052">
    <property type="component" value="Unassembled WGS sequence"/>
</dbReference>
<accession>A0A482V6A1</accession>
<comment type="caution">
    <text evidence="1">The sequence shown here is derived from an EMBL/GenBank/DDBJ whole genome shotgun (WGS) entry which is preliminary data.</text>
</comment>
<dbReference type="EMBL" id="QDEB01134700">
    <property type="protein sequence ID" value="RZB38701.1"/>
    <property type="molecule type" value="Genomic_DNA"/>
</dbReference>
<name>A0A482V6A1_ASBVE</name>